<dbReference type="RefSeq" id="WP_151866591.1">
    <property type="nucleotide sequence ID" value="NZ_WBZB01000040.1"/>
</dbReference>
<keyword evidence="2" id="KW-0067">ATP-binding</keyword>
<evidence type="ECO:0000259" key="5">
    <source>
        <dbReference type="Pfam" id="PF17863"/>
    </source>
</evidence>
<sequence>MKSREKAIQILENMKKAIIGKDEELEKVLVCLLAGGHLLIQDVPGVGKTTMVKALAKSINLTYSRIQFTPDLMPSDITGITLYNKAEEKFIFRKGPIFNQIILADEINRTSPKTQSSLLQAMEEGEVSVENTTYVLRKPFMVLATQNPLEYQGTFPLPEAQLDRFLMQISLGYPQQKEEEKIIRNYKNNKTLEHIKPVVNEEDILAMQSEVDEINVHDDILKYIIGIANTSRIHKDIHLGASPRVSIDLYRGAKAYAYIKGRDYVIPDDVKAIVPYVLSHRIILSAEARIEGRKTEKIIDDVLERTYVPVVKSIEG</sequence>
<dbReference type="FunFam" id="3.40.50.300:FF:000640">
    <property type="entry name" value="MoxR family ATPase"/>
    <property type="match status" value="1"/>
</dbReference>
<comment type="similarity">
    <text evidence="3">Belongs to the MoxR family.</text>
</comment>
<dbReference type="Pfam" id="PF07726">
    <property type="entry name" value="AAA_3"/>
    <property type="match status" value="1"/>
</dbReference>
<reference evidence="6 7" key="1">
    <citation type="submission" date="2019-10" db="EMBL/GenBank/DDBJ databases">
        <title>Alkaliphilus serpentinus sp. nov. and Alkaliphilus pronyensis sp. nov., two novel anaerobic alkaliphilic species isolated from the serpentinized-hosted hydrothermal field of the Prony Bay (New Caledonia).</title>
        <authorList>
            <person name="Postec A."/>
        </authorList>
    </citation>
    <scope>NUCLEOTIDE SEQUENCE [LARGE SCALE GENOMIC DNA]</scope>
    <source>
        <strain evidence="6 7">LacT</strain>
    </source>
</reference>
<dbReference type="OrthoDB" id="9808397at2"/>
<evidence type="ECO:0000256" key="1">
    <source>
        <dbReference type="ARBA" id="ARBA00022741"/>
    </source>
</evidence>
<keyword evidence="1" id="KW-0547">Nucleotide-binding</keyword>
<organism evidence="6 7">
    <name type="scientific">Alkaliphilus serpentinus</name>
    <dbReference type="NCBI Taxonomy" id="1482731"/>
    <lineage>
        <taxon>Bacteria</taxon>
        <taxon>Bacillati</taxon>
        <taxon>Bacillota</taxon>
        <taxon>Clostridia</taxon>
        <taxon>Peptostreptococcales</taxon>
        <taxon>Natronincolaceae</taxon>
        <taxon>Alkaliphilus</taxon>
    </lineage>
</organism>
<proteinExistence type="inferred from homology"/>
<dbReference type="GO" id="GO:0005524">
    <property type="term" value="F:ATP binding"/>
    <property type="evidence" value="ECO:0007669"/>
    <property type="project" value="UniProtKB-KW"/>
</dbReference>
<dbReference type="PANTHER" id="PTHR42759:SF5">
    <property type="entry name" value="METHANOL DEHYDROGENASE REGULATOR"/>
    <property type="match status" value="1"/>
</dbReference>
<feature type="domain" description="ATPase AAA-3" evidence="4">
    <location>
        <begin position="37"/>
        <end position="167"/>
    </location>
</feature>
<evidence type="ECO:0000313" key="7">
    <source>
        <dbReference type="Proteomes" id="UP000465601"/>
    </source>
</evidence>
<keyword evidence="7" id="KW-1185">Reference proteome</keyword>
<dbReference type="InterPro" id="IPR041628">
    <property type="entry name" value="ChlI/MoxR_AAA_lid"/>
</dbReference>
<dbReference type="PANTHER" id="PTHR42759">
    <property type="entry name" value="MOXR FAMILY PROTEIN"/>
    <property type="match status" value="1"/>
</dbReference>
<gene>
    <name evidence="6" type="ORF">F8153_12005</name>
</gene>
<dbReference type="CDD" id="cd00009">
    <property type="entry name" value="AAA"/>
    <property type="match status" value="1"/>
</dbReference>
<dbReference type="InterPro" id="IPR011703">
    <property type="entry name" value="ATPase_AAA-3"/>
</dbReference>
<dbReference type="AlphaFoldDB" id="A0A833M7J6"/>
<comment type="caution">
    <text evidence="6">The sequence shown here is derived from an EMBL/GenBank/DDBJ whole genome shotgun (WGS) entry which is preliminary data.</text>
</comment>
<dbReference type="InterPro" id="IPR050764">
    <property type="entry name" value="CbbQ/NirQ/NorQ/GpvN"/>
</dbReference>
<dbReference type="PIRSF" id="PIRSF002849">
    <property type="entry name" value="AAA_ATPase_chaperone_MoxR_prd"/>
    <property type="match status" value="1"/>
</dbReference>
<dbReference type="InterPro" id="IPR027417">
    <property type="entry name" value="P-loop_NTPase"/>
</dbReference>
<dbReference type="GO" id="GO:0016887">
    <property type="term" value="F:ATP hydrolysis activity"/>
    <property type="evidence" value="ECO:0007669"/>
    <property type="project" value="InterPro"/>
</dbReference>
<accession>A0A833M7J6</accession>
<dbReference type="Pfam" id="PF17863">
    <property type="entry name" value="AAA_lid_2"/>
    <property type="match status" value="1"/>
</dbReference>
<protein>
    <submittedName>
        <fullName evidence="6">MoxR family ATPase</fullName>
    </submittedName>
</protein>
<evidence type="ECO:0000256" key="2">
    <source>
        <dbReference type="ARBA" id="ARBA00022840"/>
    </source>
</evidence>
<feature type="domain" description="ChlI/MoxR AAA lid" evidence="5">
    <location>
        <begin position="231"/>
        <end position="301"/>
    </location>
</feature>
<evidence type="ECO:0000256" key="3">
    <source>
        <dbReference type="ARBA" id="ARBA00061607"/>
    </source>
</evidence>
<dbReference type="SUPFAM" id="SSF52540">
    <property type="entry name" value="P-loop containing nucleoside triphosphate hydrolases"/>
    <property type="match status" value="1"/>
</dbReference>
<dbReference type="Gene3D" id="3.40.50.300">
    <property type="entry name" value="P-loop containing nucleotide triphosphate hydrolases"/>
    <property type="match status" value="1"/>
</dbReference>
<evidence type="ECO:0000259" key="4">
    <source>
        <dbReference type="Pfam" id="PF07726"/>
    </source>
</evidence>
<dbReference type="EMBL" id="WBZB01000040">
    <property type="protein sequence ID" value="KAB3527697.1"/>
    <property type="molecule type" value="Genomic_DNA"/>
</dbReference>
<name>A0A833M7J6_9FIRM</name>
<dbReference type="Proteomes" id="UP000465601">
    <property type="component" value="Unassembled WGS sequence"/>
</dbReference>
<evidence type="ECO:0000313" key="6">
    <source>
        <dbReference type="EMBL" id="KAB3527697.1"/>
    </source>
</evidence>
<dbReference type="Gene3D" id="1.10.8.80">
    <property type="entry name" value="Magnesium chelatase subunit I, C-Terminal domain"/>
    <property type="match status" value="1"/>
</dbReference>